<evidence type="ECO:0000256" key="12">
    <source>
        <dbReference type="ARBA" id="ARBA00029297"/>
    </source>
</evidence>
<evidence type="ECO:0000259" key="18">
    <source>
        <dbReference type="PROSITE" id="PS51545"/>
    </source>
</evidence>
<keyword evidence="4" id="KW-0547">Nucleotide-binding</keyword>
<feature type="compositionally biased region" description="Polar residues" evidence="15">
    <location>
        <begin position="42"/>
        <end position="59"/>
    </location>
</feature>
<feature type="domain" description="PX" evidence="17">
    <location>
        <begin position="1338"/>
        <end position="1454"/>
    </location>
</feature>
<dbReference type="PROSITE" id="PS51547">
    <property type="entry name" value="C2_PI3K"/>
    <property type="match status" value="1"/>
</dbReference>
<dbReference type="Gene3D" id="1.10.1070.11">
    <property type="entry name" value="Phosphatidylinositol 3-/4-kinase, catalytic domain"/>
    <property type="match status" value="1"/>
</dbReference>
<dbReference type="GO" id="GO:0052689">
    <property type="term" value="F:carboxylic ester hydrolase activity"/>
    <property type="evidence" value="ECO:0007669"/>
    <property type="project" value="UniProtKB-KW"/>
</dbReference>
<feature type="compositionally biased region" description="Polar residues" evidence="15">
    <location>
        <begin position="280"/>
        <end position="298"/>
    </location>
</feature>
<feature type="domain" description="PI3K-RBD" evidence="19">
    <location>
        <begin position="502"/>
        <end position="590"/>
    </location>
</feature>
<dbReference type="OrthoDB" id="19653at2759"/>
<dbReference type="Gene3D" id="3.40.50.1820">
    <property type="entry name" value="alpha/beta hydrolase"/>
    <property type="match status" value="4"/>
</dbReference>
<dbReference type="SUPFAM" id="SSF49562">
    <property type="entry name" value="C2 domain (Calcium/lipid-binding domain, CaLB)"/>
    <property type="match status" value="2"/>
</dbReference>
<dbReference type="InterPro" id="IPR019826">
    <property type="entry name" value="Carboxylesterase_B_AS"/>
</dbReference>
<feature type="compositionally biased region" description="Pro residues" evidence="15">
    <location>
        <begin position="245"/>
        <end position="265"/>
    </location>
</feature>
<dbReference type="SUPFAM" id="SSF56112">
    <property type="entry name" value="Protein kinase-like (PK-like)"/>
    <property type="match status" value="1"/>
</dbReference>
<dbReference type="SUPFAM" id="SSF48371">
    <property type="entry name" value="ARM repeat"/>
    <property type="match status" value="1"/>
</dbReference>
<dbReference type="PROSITE" id="PS00122">
    <property type="entry name" value="CARBOXYLESTERASE_B_1"/>
    <property type="match status" value="1"/>
</dbReference>
<keyword evidence="10" id="KW-0325">Glycoprotein</keyword>
<comment type="catalytic activity">
    <reaction evidence="11">
        <text>a 1,2-diacyl-sn-glycero-3-phospho-(1D-myo-inositol) + ATP = a 1,2-diacyl-sn-glycero-3-phospho-(1D-myo-inositol-3-phosphate) + ADP + H(+)</text>
        <dbReference type="Rhea" id="RHEA:12709"/>
        <dbReference type="ChEBI" id="CHEBI:15378"/>
        <dbReference type="ChEBI" id="CHEBI:30616"/>
        <dbReference type="ChEBI" id="CHEBI:57880"/>
        <dbReference type="ChEBI" id="CHEBI:58088"/>
        <dbReference type="ChEBI" id="CHEBI:456216"/>
        <dbReference type="EC" id="2.7.1.137"/>
    </reaction>
    <physiologicalReaction direction="left-to-right" evidence="11">
        <dbReference type="Rhea" id="RHEA:12710"/>
    </physiologicalReaction>
</comment>
<dbReference type="GO" id="GO:0005524">
    <property type="term" value="F:ATP binding"/>
    <property type="evidence" value="ECO:0007669"/>
    <property type="project" value="UniProtKB-KW"/>
</dbReference>
<feature type="domain" description="C2 PI3K-type" evidence="20">
    <location>
        <begin position="754"/>
        <end position="930"/>
    </location>
</feature>
<organism evidence="21 22">
    <name type="scientific">Dendroctonus ponderosae</name>
    <name type="common">Mountain pine beetle</name>
    <dbReference type="NCBI Taxonomy" id="77166"/>
    <lineage>
        <taxon>Eukaryota</taxon>
        <taxon>Metazoa</taxon>
        <taxon>Ecdysozoa</taxon>
        <taxon>Arthropoda</taxon>
        <taxon>Hexapoda</taxon>
        <taxon>Insecta</taxon>
        <taxon>Pterygota</taxon>
        <taxon>Neoptera</taxon>
        <taxon>Endopterygota</taxon>
        <taxon>Coleoptera</taxon>
        <taxon>Polyphaga</taxon>
        <taxon>Cucujiformia</taxon>
        <taxon>Curculionidae</taxon>
        <taxon>Scolytinae</taxon>
        <taxon>Dendroctonus</taxon>
    </lineage>
</organism>
<dbReference type="GO" id="GO:0097176">
    <property type="term" value="P:epoxide metabolic process"/>
    <property type="evidence" value="ECO:0007669"/>
    <property type="project" value="TreeGrafter"/>
</dbReference>
<dbReference type="Proteomes" id="UP000030742">
    <property type="component" value="Unassembled WGS sequence"/>
</dbReference>
<dbReference type="SMART" id="SM00312">
    <property type="entry name" value="PX"/>
    <property type="match status" value="1"/>
</dbReference>
<feature type="domain" description="C2" evidence="16">
    <location>
        <begin position="1476"/>
        <end position="1603"/>
    </location>
</feature>
<dbReference type="ESTHER" id="denpd-j3jxh9">
    <property type="family name" value="Carb_B_Arthropoda"/>
</dbReference>
<dbReference type="InterPro" id="IPR002420">
    <property type="entry name" value="PI3K-type_C2_dom"/>
</dbReference>
<accession>U4UVZ9</accession>
<dbReference type="InterPro" id="IPR000008">
    <property type="entry name" value="C2_dom"/>
</dbReference>
<dbReference type="PANTHER" id="PTHR21661:SF35">
    <property type="entry name" value="EPOXIDE HYDROLASE"/>
    <property type="match status" value="1"/>
</dbReference>
<dbReference type="PANTHER" id="PTHR21661">
    <property type="entry name" value="EPOXIDE HYDROLASE 1-RELATED"/>
    <property type="match status" value="1"/>
</dbReference>
<comment type="similarity">
    <text evidence="1">Belongs to the type-B carboxylesterase/lipase family.</text>
</comment>
<dbReference type="GO" id="GO:0016303">
    <property type="term" value="F:1-phosphatidylinositol-3-kinase activity"/>
    <property type="evidence" value="ECO:0007669"/>
    <property type="project" value="UniProtKB-EC"/>
</dbReference>
<keyword evidence="8" id="KW-0443">Lipid metabolism</keyword>
<sequence>MTDYDKKFEEDLERAQALSLESLALEQFRKKKLQELSKSSSNGQSKKAPTVTRAASMTETDSHFKYERQWSKSRPRPGTSVGSTSSALIAPPPAAQKPQKKNSSASESEDLISFASPPASTTDIIEFCNQQSYNTNKQVVSVSAPAAIQQSASQMHPYWQHHSHMGPPRYPPMPGYPDPNGYPPAPHYGYPPSGPAYYPPGNMGYYPPPPPMMHANIYPKLPMQMGHVPPLGFNTGMPGSYPDNNMPPPPPGIRGFGPEPPPALPPKNQKRTPPPHSTLPPKSSTAYSQVTSGSTVASKSAVKREKSKTSESNSNNLIDLAQIDDRNSVRVSILQEFDPILSDSQSCYGSYYGRTMSPEYYGDDTLSVCDSVYDEYYDYDFIYSGSGNNSVSGHTTVSEPLYASLNVSLSKLIAESSPHSPSPPIPPRMRISTIDRNLSKKMKPNLLNDVVENDEKALARDPDLKAFYGMVYRVRNSYKYNDPDTNMGLVISPLVNYKYHEGLSIKLRVHPDFEGADFNKPVTFTCDVTTSIEHVTMQLVCNLEAPPHQNYTLKVCGFNEYLVPTTLLCDYEYVHNCIKLDEDVVLVLIPDSMRDKSFARTVQDDYADKEVTFEKIVPSETVSHITFDSLKILLETVESEINKLEEQALELETTNNLEAASILQPSKVLQSVKYIVNLMSDLCTLDIMQTVEALIESCRDPSSIAGSFSETVRSNCNKVRLAIQNLIDMYCQTFSVNFEVISTPSEPSRSVCDVLDSVIVRICAIYRPSPKWEHESYYISGQIYHGTRKISKPIFTQACGKTERDKMWPSRIVFDSWLEFEDVPISNLARESRLVLQVFGRTLDTTETEESKNSNMPLYKEEEIGWAAVQFFDYEGLMIQGSALLSVWPRESNHINDHIYGPAPAMGSHPLNDHAMIGIEVVSPSKVVFPKVEKNLQTTLTQGDFFSLDKETQELLTDACEQDMLFKLPADVREILWEKRHYLNHIPQALPKVLLAAHSWAFTNVPDLHGMLHSWEKLEPKQALELLLPVYPDIEVRKMSVKWLVHFSNDELVDYLPQLIVALRHETYENSALSEFMLHRALRSPRFAHYLFWLLSHNLPGSIPQNTNVDLKENKNDLNDSSISEVRHHRRMKLLLRALLAICGESLRKCFMSQQLLVKQLNDAADNLKKAKDSQKLVHLHRDLDAINNYLNDNPTSLPLSPTLKVNAIDVKGEDRAPFVLTSDMAYVINGGDRPTEKFHQFVDLCCQAFNIIRNNRNLFLFLVDDILRALLPEMSNPEASAHFTRLIEESLQTKFTQFNFFLHNLAQNLSQLKFTSDSQSASSLSFVPKIYSMITDGRLTHVEVAGYRKRYDPDKYYVYVLRVYREDQKQPMEIQRTYKEFSELHQKLCLNYPLAKLHSLSTGLHMGRQNIKQVAQKRYHEISLFIKSLFVCAQEIAHSDLVYTFFHPLLRDQKEDEISKDITDKTANSENAGRLKGQLKLSLLHTKGVFTVMVHHARGLPKLNGQEPSTYVKVYLQPDASKSTKRKTKVVKKNCHPSFMEMVTIITYIVVAINKASYIPEVPIYPETWWGKGDPAKEDTSIKPFKVDVSKQILDDLKDRLDRALPLQPPLEGVKQNYGMNSNLLQKIVDYWKNDYNWTERQLLLNQYPHYSTSIQGLKIHFIHVKPSISKESNVKVLPLLLVHGWPGSVREFYEIIPILSKPQPGTIFPSLIATEEEMPFFAPVVTKAAEVFLLEMGYLHIQSTKPDTVGVALRDSPVGLAAYILEKFTTWTNRKWKNLEDGGLTKKFTLDQLLDNVMIYWVTRSITTSQRLYSETFNKNMAGYGLNDIPSKVSTGCARFANEITIHPESLLRYKYPKLIQAPIYADGGHFAASEVPEVLAKDIYDFIEKIFKEHLPNGMGFILKGVLGLVLATLAYLVVIYYKLSYVPEVPVFPETWWGKGEPGKEDISIKPFKVDVSKQILDDLKQRLENAIPLQPPLEGVKQTYGMNGNLLQKVVDYWKNNYNWTERQNFLNQYPHFTTSVQGLKIHFIRVKPQISKNSDIRVVPLLLVHGWPGSVREFYEIIPILSKPQKGRKVVFDLIIPSLPGYGFSEATSKPGLGPERIAQIFKNLMKRLGYDKFYVQGGDWGSVITSHMSVVYPENVLGLHLNMCACISKWCSLKIALIGATFPSLLATEEELPLFAPVSEKSAEVLLLEMGYAHIQSTKPDTVGVALRDSPVGLAAYILEKFTTWTNREWKNLEDGGLTRKFTLDQLLDNVMIYWRGQLLVTLPQGQILGHELQTFTSRPYYAYQSIPYAAAPVGELRFQAPEEPESWTGVLDATEDSHMCYQMQYDGPEESEDCLYINVFTPVLNRENDDTKLPVIFWIYGGGLRNGAARFQDYRPDYWMDEDVILVTHNYRVGMFGFLSTGDSIIPGNNGLKDQNLALKWTYENIHLFGGDKDKITVHGQSAGAVSASYHLLIKQSAGLFRSVIAESGSPLNMYSFIENPKDYAIQLAQAINPDISSDADSEEIRDFLLSLDGKTIDNYSKATAIAQPAAVIEPESPTAVVTTEMYEMFESGDFYQVPVLMGICSEEALFIATSENYPIRLGRTYDANEALVVPDIFPHDEDIDTAVIGEAVKLVYLNEEDPWAEHPGRVVRHFSDQRFARAIIKQGKLISQYAPVYFYQFSYDGDVGGWNTVVEDAEKIQHAEELYYVFLNRSLSEIDEGDALTHRRLVRLWSNFIKYENPTPEPDELLENIEWPAVSPLDYKYLNINNSLSIELNPKDPYFSKWENVFETYGRRPFSTF</sequence>
<dbReference type="FunFam" id="3.30.1520.10:FF:000006">
    <property type="entry name" value="Phosphatidylinositol 4-phosphate 3-kinase C2 domain-containing subunit alpha"/>
    <property type="match status" value="1"/>
</dbReference>
<dbReference type="InterPro" id="IPR016024">
    <property type="entry name" value="ARM-type_fold"/>
</dbReference>
<dbReference type="CDD" id="cd04012">
    <property type="entry name" value="C2A_PI3K_class_II"/>
    <property type="match status" value="1"/>
</dbReference>
<evidence type="ECO:0000256" key="8">
    <source>
        <dbReference type="ARBA" id="ARBA00023098"/>
    </source>
</evidence>
<dbReference type="InterPro" id="IPR011009">
    <property type="entry name" value="Kinase-like_dom_sf"/>
</dbReference>
<evidence type="ECO:0000256" key="5">
    <source>
        <dbReference type="ARBA" id="ARBA00022797"/>
    </source>
</evidence>
<keyword evidence="6" id="KW-0378">Hydrolase</keyword>
<feature type="compositionally biased region" description="Basic and acidic residues" evidence="15">
    <location>
        <begin position="60"/>
        <end position="70"/>
    </location>
</feature>
<evidence type="ECO:0000256" key="15">
    <source>
        <dbReference type="SAM" id="MobiDB-lite"/>
    </source>
</evidence>
<dbReference type="InterPro" id="IPR002018">
    <property type="entry name" value="CarbesteraseB"/>
</dbReference>
<dbReference type="InterPro" id="IPR000639">
    <property type="entry name" value="Epox_hydrolase-like"/>
</dbReference>
<feature type="region of interest" description="Disordered" evidence="15">
    <location>
        <begin position="234"/>
        <end position="313"/>
    </location>
</feature>
<dbReference type="Gene3D" id="1.25.40.70">
    <property type="entry name" value="Phosphatidylinositol 3-kinase, accessory domain (PIK)"/>
    <property type="match status" value="1"/>
</dbReference>
<dbReference type="Pfam" id="PF00135">
    <property type="entry name" value="COesterase"/>
    <property type="match status" value="1"/>
</dbReference>
<evidence type="ECO:0000259" key="19">
    <source>
        <dbReference type="PROSITE" id="PS51546"/>
    </source>
</evidence>
<evidence type="ECO:0000259" key="17">
    <source>
        <dbReference type="PROSITE" id="PS50195"/>
    </source>
</evidence>
<feature type="domain" description="PIK helical" evidence="18">
    <location>
        <begin position="942"/>
        <end position="1118"/>
    </location>
</feature>
<dbReference type="SUPFAM" id="SSF54236">
    <property type="entry name" value="Ubiquitin-like"/>
    <property type="match status" value="1"/>
</dbReference>
<reference evidence="21 22" key="1">
    <citation type="journal article" date="2013" name="Genome Biol.">
        <title>Draft genome of the mountain pine beetle, Dendroctonus ponderosae Hopkins, a major forest pest.</title>
        <authorList>
            <person name="Keeling C.I."/>
            <person name="Yuen M.M."/>
            <person name="Liao N.Y."/>
            <person name="Docking T.R."/>
            <person name="Chan S.K."/>
            <person name="Taylor G.A."/>
            <person name="Palmquist D.L."/>
            <person name="Jackman S.D."/>
            <person name="Nguyen A."/>
            <person name="Li M."/>
            <person name="Henderson H."/>
            <person name="Janes J.K."/>
            <person name="Zhao Y."/>
            <person name="Pandoh P."/>
            <person name="Moore R."/>
            <person name="Sperling F.A."/>
            <person name="Huber D.P."/>
            <person name="Birol I."/>
            <person name="Jones S.J."/>
            <person name="Bohlmann J."/>
        </authorList>
    </citation>
    <scope>NUCLEOTIDE SEQUENCE</scope>
</reference>
<dbReference type="SUPFAM" id="SSF64268">
    <property type="entry name" value="PX domain"/>
    <property type="match status" value="1"/>
</dbReference>
<comment type="similarity">
    <text evidence="2">Belongs to the peptidase S33 family.</text>
</comment>
<dbReference type="InterPro" id="IPR000341">
    <property type="entry name" value="PI3K_Ras-bd_dom"/>
</dbReference>
<dbReference type="Pfam" id="PF00794">
    <property type="entry name" value="PI3K_rbd"/>
    <property type="match status" value="1"/>
</dbReference>
<evidence type="ECO:0000256" key="1">
    <source>
        <dbReference type="ARBA" id="ARBA00005964"/>
    </source>
</evidence>
<proteinExistence type="inferred from homology"/>
<keyword evidence="5" id="KW-0058">Aromatic hydrocarbons catabolism</keyword>
<dbReference type="Gene3D" id="3.10.20.770">
    <property type="match status" value="1"/>
</dbReference>
<keyword evidence="3" id="KW-0719">Serine esterase</keyword>
<dbReference type="FunFam" id="1.25.40.70:FF:000014">
    <property type="entry name" value="Phosphatidylinositol-4-phosphate 3-kinase C2 domain-containing subunit beta"/>
    <property type="match status" value="1"/>
</dbReference>
<comment type="similarity">
    <text evidence="13">Belongs to the PI3/PI4-kinase family.</text>
</comment>
<evidence type="ECO:0000259" key="20">
    <source>
        <dbReference type="PROSITE" id="PS51547"/>
    </source>
</evidence>
<feature type="region of interest" description="Disordered" evidence="15">
    <location>
        <begin position="33"/>
        <end position="115"/>
    </location>
</feature>
<dbReference type="InterPro" id="IPR036940">
    <property type="entry name" value="PI3/4_kinase_cat_sf"/>
</dbReference>
<dbReference type="InterPro" id="IPR000403">
    <property type="entry name" value="PI3/4_kinase_cat_dom"/>
</dbReference>
<keyword evidence="14" id="KW-0175">Coiled coil</keyword>
<name>U4UVZ9_DENPD</name>
<evidence type="ECO:0000313" key="22">
    <source>
        <dbReference type="Proteomes" id="UP000030742"/>
    </source>
</evidence>
<gene>
    <name evidence="21" type="ORF">D910_11708</name>
</gene>
<dbReference type="SUPFAM" id="SSF53474">
    <property type="entry name" value="alpha/beta-Hydrolases"/>
    <property type="match status" value="3"/>
</dbReference>
<dbReference type="InterPro" id="IPR035892">
    <property type="entry name" value="C2_domain_sf"/>
</dbReference>
<dbReference type="GO" id="GO:0035005">
    <property type="term" value="F:1-phosphatidylinositol-4-phosphate 3-kinase activity"/>
    <property type="evidence" value="ECO:0007669"/>
    <property type="project" value="UniProtKB-EC"/>
</dbReference>
<dbReference type="PROSITE" id="PS00941">
    <property type="entry name" value="CARBOXYLESTERASE_B_2"/>
    <property type="match status" value="1"/>
</dbReference>
<dbReference type="InterPro" id="IPR019819">
    <property type="entry name" value="Carboxylesterase_B_CS"/>
</dbReference>
<dbReference type="Pfam" id="PF00168">
    <property type="entry name" value="C2"/>
    <property type="match status" value="1"/>
</dbReference>
<dbReference type="GO" id="GO:0035091">
    <property type="term" value="F:phosphatidylinositol binding"/>
    <property type="evidence" value="ECO:0007669"/>
    <property type="project" value="InterPro"/>
</dbReference>
<dbReference type="InterPro" id="IPR001263">
    <property type="entry name" value="PI3K_accessory_dom"/>
</dbReference>
<dbReference type="SMART" id="SM00146">
    <property type="entry name" value="PI3Kc"/>
    <property type="match status" value="1"/>
</dbReference>
<dbReference type="GO" id="GO:0004301">
    <property type="term" value="F:epoxide hydrolase activity"/>
    <property type="evidence" value="ECO:0007669"/>
    <property type="project" value="TreeGrafter"/>
</dbReference>
<evidence type="ECO:0000256" key="7">
    <source>
        <dbReference type="ARBA" id="ARBA00022840"/>
    </source>
</evidence>
<evidence type="ECO:0000256" key="2">
    <source>
        <dbReference type="ARBA" id="ARBA00010088"/>
    </source>
</evidence>
<keyword evidence="7" id="KW-0067">ATP-binding</keyword>
<dbReference type="SMART" id="SM00145">
    <property type="entry name" value="PI3Ka"/>
    <property type="match status" value="1"/>
</dbReference>
<dbReference type="InterPro" id="IPR036871">
    <property type="entry name" value="PX_dom_sf"/>
</dbReference>
<evidence type="ECO:0000256" key="4">
    <source>
        <dbReference type="ARBA" id="ARBA00022741"/>
    </source>
</evidence>
<evidence type="ECO:0000256" key="11">
    <source>
        <dbReference type="ARBA" id="ARBA00023985"/>
    </source>
</evidence>
<evidence type="ECO:0000256" key="14">
    <source>
        <dbReference type="SAM" id="Coils"/>
    </source>
</evidence>
<dbReference type="Pfam" id="PF00613">
    <property type="entry name" value="PI3Ka"/>
    <property type="match status" value="1"/>
</dbReference>
<dbReference type="InterPro" id="IPR029071">
    <property type="entry name" value="Ubiquitin-like_domsf"/>
</dbReference>
<dbReference type="InterPro" id="IPR029058">
    <property type="entry name" value="AB_hydrolase_fold"/>
</dbReference>
<dbReference type="InterPro" id="IPR042236">
    <property type="entry name" value="PI3K_accessory_sf"/>
</dbReference>
<evidence type="ECO:0000256" key="13">
    <source>
        <dbReference type="PROSITE-ProRule" id="PRU00880"/>
    </source>
</evidence>
<dbReference type="Pfam" id="PF00787">
    <property type="entry name" value="PX"/>
    <property type="match status" value="1"/>
</dbReference>
<dbReference type="PROSITE" id="PS51546">
    <property type="entry name" value="PI3K_RBD"/>
    <property type="match status" value="1"/>
</dbReference>
<dbReference type="PROSITE" id="PS51545">
    <property type="entry name" value="PIK_HELICAL"/>
    <property type="match status" value="1"/>
</dbReference>
<evidence type="ECO:0000256" key="9">
    <source>
        <dbReference type="ARBA" id="ARBA00023157"/>
    </source>
</evidence>
<evidence type="ECO:0000256" key="10">
    <source>
        <dbReference type="ARBA" id="ARBA00023180"/>
    </source>
</evidence>
<keyword evidence="9" id="KW-1015">Disulfide bond</keyword>
<dbReference type="Pfam" id="PF06441">
    <property type="entry name" value="EHN"/>
    <property type="match status" value="2"/>
</dbReference>
<dbReference type="Pfam" id="PF00454">
    <property type="entry name" value="PI3_PI4_kinase"/>
    <property type="match status" value="1"/>
</dbReference>
<dbReference type="PRINTS" id="PR00412">
    <property type="entry name" value="EPOXHYDRLASE"/>
</dbReference>
<dbReference type="STRING" id="77166.U4UVZ9"/>
<dbReference type="Gene3D" id="3.30.1520.10">
    <property type="entry name" value="Phox-like domain"/>
    <property type="match status" value="1"/>
</dbReference>
<dbReference type="SMART" id="SM00142">
    <property type="entry name" value="PI3K_C2"/>
    <property type="match status" value="1"/>
</dbReference>
<dbReference type="Pfam" id="PF00792">
    <property type="entry name" value="PI3K_C2"/>
    <property type="match status" value="1"/>
</dbReference>
<dbReference type="InterPro" id="IPR010497">
    <property type="entry name" value="Epoxide_hydro_N"/>
</dbReference>
<evidence type="ECO:0000313" key="21">
    <source>
        <dbReference type="EMBL" id="ERL94431.1"/>
    </source>
</evidence>
<dbReference type="PROSITE" id="PS50004">
    <property type="entry name" value="C2"/>
    <property type="match status" value="1"/>
</dbReference>
<comment type="catalytic activity">
    <reaction evidence="12">
        <text>a 1,2-diacyl-sn-glycero-3-phospho-(1D-myo-inositol 4-phosphate) + ATP = a 1,2-diacyl-sn-glycero-3-phospho-(1D-myo-inositol-3,4-bisphosphate) + ADP + H(+)</text>
        <dbReference type="Rhea" id="RHEA:18373"/>
        <dbReference type="ChEBI" id="CHEBI:15378"/>
        <dbReference type="ChEBI" id="CHEBI:30616"/>
        <dbReference type="ChEBI" id="CHEBI:57658"/>
        <dbReference type="ChEBI" id="CHEBI:58178"/>
        <dbReference type="ChEBI" id="CHEBI:456216"/>
        <dbReference type="EC" id="2.7.1.154"/>
    </reaction>
    <physiologicalReaction direction="left-to-right" evidence="12">
        <dbReference type="Rhea" id="RHEA:18374"/>
    </physiologicalReaction>
</comment>
<evidence type="ECO:0000256" key="3">
    <source>
        <dbReference type="ARBA" id="ARBA00022487"/>
    </source>
</evidence>
<dbReference type="Gene3D" id="2.60.40.150">
    <property type="entry name" value="C2 domain"/>
    <property type="match status" value="2"/>
</dbReference>
<dbReference type="EMBL" id="KB632390">
    <property type="protein sequence ID" value="ERL94431.1"/>
    <property type="molecule type" value="Genomic_DNA"/>
</dbReference>
<dbReference type="InterPro" id="IPR001683">
    <property type="entry name" value="PX_dom"/>
</dbReference>
<dbReference type="PROSITE" id="PS50195">
    <property type="entry name" value="PX"/>
    <property type="match status" value="1"/>
</dbReference>
<protein>
    <submittedName>
        <fullName evidence="21">Uncharacterized protein</fullName>
    </submittedName>
</protein>
<evidence type="ECO:0000259" key="16">
    <source>
        <dbReference type="PROSITE" id="PS50004"/>
    </source>
</evidence>
<dbReference type="SMART" id="SM00144">
    <property type="entry name" value="PI3K_rbd"/>
    <property type="match status" value="1"/>
</dbReference>
<feature type="coiled-coil region" evidence="14">
    <location>
        <begin position="627"/>
        <end position="654"/>
    </location>
</feature>
<evidence type="ECO:0000256" key="6">
    <source>
        <dbReference type="ARBA" id="ARBA00022801"/>
    </source>
</evidence>